<dbReference type="Pfam" id="PF01903">
    <property type="entry name" value="CbiX"/>
    <property type="match status" value="1"/>
</dbReference>
<dbReference type="Proteomes" id="UP000527616">
    <property type="component" value="Unassembled WGS sequence"/>
</dbReference>
<accession>A0A7Z0D8C6</accession>
<gene>
    <name evidence="3" type="ORF">GGQ54_001353</name>
</gene>
<dbReference type="GO" id="GO:0016829">
    <property type="term" value="F:lyase activity"/>
    <property type="evidence" value="ECO:0007669"/>
    <property type="project" value="UniProtKB-KW"/>
</dbReference>
<keyword evidence="1" id="KW-0479">Metal-binding</keyword>
<keyword evidence="4" id="KW-1185">Reference proteome</keyword>
<dbReference type="AlphaFoldDB" id="A0A7Z0D8C6"/>
<dbReference type="SUPFAM" id="SSF53800">
    <property type="entry name" value="Chelatase"/>
    <property type="match status" value="1"/>
</dbReference>
<protein>
    <submittedName>
        <fullName evidence="3">Sirohydrochlorin ferrochelatase</fullName>
    </submittedName>
</protein>
<evidence type="ECO:0000256" key="1">
    <source>
        <dbReference type="ARBA" id="ARBA00022723"/>
    </source>
</evidence>
<sequence>MTSPEPRPILLLAHGSPDPRHGEGVRRLATAVAERHPAPVRVAYLDHHGPTPEESAAELGPRGILVPVLLTRAHHARTDVPAIMERIRARPGLDGFAAAPPLGPDPLVGAGLAELLARAGATPDADTTVLVYVPGSSDRDAVAAVGAELAKRPPGTGWAAWRVAALDGGATLAQALAELPSSRAVAVSYMIADGVLRDRMVERCAEAGVPMIDGVLADTAALASLAISRGSG</sequence>
<evidence type="ECO:0000256" key="2">
    <source>
        <dbReference type="ARBA" id="ARBA00023239"/>
    </source>
</evidence>
<proteinExistence type="predicted"/>
<dbReference type="EMBL" id="JACBZS010000001">
    <property type="protein sequence ID" value="NYI70793.1"/>
    <property type="molecule type" value="Genomic_DNA"/>
</dbReference>
<dbReference type="CDD" id="cd03416">
    <property type="entry name" value="CbiX_SirB_N"/>
    <property type="match status" value="1"/>
</dbReference>
<keyword evidence="2" id="KW-0456">Lyase</keyword>
<name>A0A7Z0D8C6_9ACTN</name>
<organism evidence="3 4">
    <name type="scientific">Naumannella cuiyingiana</name>
    <dbReference type="NCBI Taxonomy" id="1347891"/>
    <lineage>
        <taxon>Bacteria</taxon>
        <taxon>Bacillati</taxon>
        <taxon>Actinomycetota</taxon>
        <taxon>Actinomycetes</taxon>
        <taxon>Propionibacteriales</taxon>
        <taxon>Propionibacteriaceae</taxon>
        <taxon>Naumannella</taxon>
    </lineage>
</organism>
<evidence type="ECO:0000313" key="3">
    <source>
        <dbReference type="EMBL" id="NYI70793.1"/>
    </source>
</evidence>
<dbReference type="Gene3D" id="3.40.50.1400">
    <property type="match status" value="2"/>
</dbReference>
<comment type="caution">
    <text evidence="3">The sequence shown here is derived from an EMBL/GenBank/DDBJ whole genome shotgun (WGS) entry which is preliminary data.</text>
</comment>
<evidence type="ECO:0000313" key="4">
    <source>
        <dbReference type="Proteomes" id="UP000527616"/>
    </source>
</evidence>
<reference evidence="3 4" key="1">
    <citation type="submission" date="2020-07" db="EMBL/GenBank/DDBJ databases">
        <title>Sequencing the genomes of 1000 actinobacteria strains.</title>
        <authorList>
            <person name="Klenk H.-P."/>
        </authorList>
    </citation>
    <scope>NUCLEOTIDE SEQUENCE [LARGE SCALE GENOMIC DNA]</scope>
    <source>
        <strain evidence="3 4">DSM 103164</strain>
    </source>
</reference>
<dbReference type="GO" id="GO:0046872">
    <property type="term" value="F:metal ion binding"/>
    <property type="evidence" value="ECO:0007669"/>
    <property type="project" value="UniProtKB-KW"/>
</dbReference>
<dbReference type="InterPro" id="IPR002762">
    <property type="entry name" value="CbiX-like"/>
</dbReference>
<dbReference type="RefSeq" id="WP_179444702.1">
    <property type="nucleotide sequence ID" value="NZ_JACBZS010000001.1"/>
</dbReference>